<dbReference type="SUPFAM" id="SSF57903">
    <property type="entry name" value="FYVE/PHD zinc finger"/>
    <property type="match status" value="2"/>
</dbReference>
<dbReference type="PANTHER" id="PTHR10694:SF33">
    <property type="entry name" value="LYSINE-SPECIFIC DEMETHYLASE 5"/>
    <property type="match status" value="1"/>
</dbReference>
<feature type="transmembrane region" description="Helical" evidence="13">
    <location>
        <begin position="528"/>
        <end position="550"/>
    </location>
</feature>
<evidence type="ECO:0000259" key="16">
    <source>
        <dbReference type="PROSITE" id="PS51011"/>
    </source>
</evidence>
<dbReference type="PROSITE" id="PS01359">
    <property type="entry name" value="ZF_PHD_1"/>
    <property type="match status" value="1"/>
</dbReference>
<dbReference type="InterPro" id="IPR029058">
    <property type="entry name" value="AB_hydrolase_fold"/>
</dbReference>
<name>A0AAD5VZ64_9AGAR</name>
<feature type="transmembrane region" description="Helical" evidence="13">
    <location>
        <begin position="570"/>
        <end position="587"/>
    </location>
</feature>
<evidence type="ECO:0000256" key="9">
    <source>
        <dbReference type="ARBA" id="ARBA00023004"/>
    </source>
</evidence>
<comment type="function">
    <text evidence="13">Involved in inositol deacylation of GPI-anchored proteins which plays important roles in the quality control and ER-associated degradation of GPI-anchored proteins.</text>
</comment>
<feature type="domain" description="JmjN" evidence="17">
    <location>
        <begin position="1209"/>
        <end position="1250"/>
    </location>
</feature>
<dbReference type="InterPro" id="IPR036431">
    <property type="entry name" value="ARID_dom_sf"/>
</dbReference>
<dbReference type="PROSITE" id="PS50016">
    <property type="entry name" value="ZF_PHD_2"/>
    <property type="match status" value="1"/>
</dbReference>
<dbReference type="GO" id="GO:0015031">
    <property type="term" value="P:protein transport"/>
    <property type="evidence" value="ECO:0007669"/>
    <property type="project" value="UniProtKB-KW"/>
</dbReference>
<dbReference type="InterPro" id="IPR019786">
    <property type="entry name" value="Zinc_finger_PHD-type_CS"/>
</dbReference>
<dbReference type="PROSITE" id="PS51011">
    <property type="entry name" value="ARID"/>
    <property type="match status" value="1"/>
</dbReference>
<dbReference type="InterPro" id="IPR013083">
    <property type="entry name" value="Znf_RING/FYVE/PHD"/>
</dbReference>
<dbReference type="GO" id="GO:0034647">
    <property type="term" value="F:histone H3K4me/H3K4me2/H3K4me3 demethylase activity"/>
    <property type="evidence" value="ECO:0007669"/>
    <property type="project" value="UniProtKB-EC"/>
</dbReference>
<dbReference type="GO" id="GO:0008270">
    <property type="term" value="F:zinc ion binding"/>
    <property type="evidence" value="ECO:0007669"/>
    <property type="project" value="UniProtKB-KW"/>
</dbReference>
<sequence length="2862" mass="319258">MAVLYYSFLEMRVQAIKFDLLHHLPRDSSILHPDKHPPIMFQEVSASWIFTQAFEFNEDLSAFHGTTLHSQIEYTSKAVDYILSHYPPNTPLMILGHSMGGIVGTSLLPSERISAIITMSTPHNLPPARFDSRIDDIYANTGYSLEHDTTPILSLCGGATDMMIPSESCVLPSSAKKVYRRTIFTSALEGAWTGVGHREMVWCHQVRWRVARALLEMTSQKSLERRQEILDTWLRDGHELPPGISAEASSSSTFELSDRASYEIIPQGLQLIRRPVGSPIFLLPFPPASNGRSVTRLSILVGKGAILPVSPQVRHGLEVSVFTCTQGREDSKHPYCTPLRPETLKLIPRPVPGQPFPSPRLASDSNSGGVDESDGVVLYEAEVAPHPDQWVGDRALLFQKSTVSIEAEGSLRLDVSFPRLLSNALVVYRITPHFKDIGSCVDSPLAPLLIHTSHTVETHYYPLVPVNDQLILLHTHLPAPYHDLLIEERRGVHLVIYSSGISSCIDNLKELEISIDWFATLGRWASRFVTTVVGWAAGISSIFVFLGLGIYDRGAPMPSISQTIRHYGKFLWRFMVPLSFAASFLPWPTGLYLGLGGSGSFAPLAPLMLIIASGLVITLWWVLRVFLWALWPVGKLFATRKHDGSAVGRSTAISMCIIFMMIFLFVPWQVAYLGCWIYQLITCAAAGPEVASRETIEYHPLVDRSNDDTADGVARPQLNERTRDRASIQRDNYHLNCHILLFMTWLLPLAAPVLAVWVRTLITAGLTTPFDGDHFFLSVAPFLVLVDFSSWSAAPILVRQRFEDRISARWALVTVAVTSFLAGGTRPHRVFDAGKVSLALLVAIRIGRRYWGGASCPLSGMLQGRLALAIRKLTKSGKFQQSSSSTTSLAQSKQRKPLVPPTDHSQRSIVWRSLRSVRRWGGIRLRALLMHNSNSHHFTVHQRPSSGLSTHARAGVEVWGVGDCKNQTEFSLSTPIAAVQGVVESGSAMGNGVNNDLSGALAKKSSSMLPEWSNVWLARIFISRIFINAWNWCLVHSEKPASALIDMQGSTSASSPRGTPSRRGRSPRFSSDSSSHAGTSHLGNNYPADSATVFASSLDIRVEGAVPIKDDSGEDTVSKASQPTAASESDKRAPRKSKTEAMVAMNNQARASSVAPDDDEAATNLTAKYLSAPPIPVSPALDMSSIKTSSPRHQGSAPPAPRPFGLRDCPEYYPTPEQFTDPMEYIKSIADEAKEYGICKIIPPSDWKMPFVTDTENFRFKTRLQRLNSIEASSRAKLNFLEQLYQYHQQQGNPRVSVPTINHKPLDLWLLRKEVKKLGGYEAVTANRKWSDLGRILGYRGIPGLSTQIKNSYSRVILPYEQFCEKNKVSPTMSPTISRDTSVPSSPLTATSSPLSEPPDESENRDATKSAAKPRRSNRASLGDSASAKKQLPLAQPIVPAPVFYDKREITKGTSEQSCEICHKANRADKMLLCDECDCGFHMDCLDPPIATVPADNWFCYNCLSTSGGDFGFDEGEEHSLSSFQARDLEFRRMWFEQHFSDPEKRKVLPDHMFNEIAGVKYSEYDVEDEFWRLVQSPQETVEIEYGADVHSTTHGSAMPTLETHPLEPYSKHPWNLNNIPILSESLLRYIKSEISGMTVPWTYVGMVFSTFCWHNEDHYTYSINYMHWGETKTWYGIPGQDAELFEAAIKGEAPDLFQAQPDLLFQLVTLMNPRRLTEAGVRVFACNQRAGEFVITFPKAYHAGFNHGLNFNEAVNFALPDWLPFGLACVERYREHRKLPVFSHDELLLTIAQHSTGIKTAMWLRDSIKEMTDRELAERKKARQRGLSEYLSEADRPEDQYQCTICKAFCYLSHVMCRCDTKVVCVDHVDLLCDKFHVPNHMSLRKRIDDDELRKLLEKITGTAAIPTQWNTKLNRILTESARPQLRQLRAVLAEGDRINFPLSAMPNLRKCVTQANDWVDFANQFLIRKQSRKRSRKSRARNDSVVNSDDPGDRPDRSLTELYSHLNQADGLGFDCPEISHLQNLATQVENIKEKAGNLLKKTVAEEEDDQRSYLGDCKRLLLDGSSLNVILEELNEVEKIVERDVLLKELSEKLDDQDVVVPLQQVRTLLSRAQACGLPSDNKYLQLLEVREKEGASWETRAQELCKKAVKTIAELEEFAELDSTISIDPGLQDQLDSHLAKAKDFEKQANAWMHPEEGAVKPHLQTVFQLITRAQANYNIGSVNTLKSTADIAADFESRCEKIIKGQLNNPAGEDFLESVNQWCDYAKEHLTMFSLPFYDKVVAQLELHAKWIKELPWHCTRHGTAHGLQVLNDVIDCTKPEEDLPPNDEFLTCICNNPVTPPPHGGSSDAVQCDHCGARFHGDCAKNGGSCPFCDHHHWNGAIPKERSWHFCFLPAILSKAPDISKAYSKEFTQLEIIVHRVDRLSASIGHFLAFTSQPANQRPEYISHVRHYMRKLYKIQFAVSPNPDVSFGLDLAGLHRILAGRPLTNGNSLTSGSSSKRVRRPKFTFTLDQDSDAADSTRCFCRGTHSAHYLLNSPAITCGHCKRRYHTACVFYPPSSSPQPYLCPLCCLRKNRAYAYSDIRVRLADPNLEPDVYVNIQEMITTHSKDIMFMKLLGPTQQTLFVDLVEFTPGLDDTLSSVDSHSRSYSQAPSHSRTPPLSNGNGSGHSISMRGPPQTAYAPSSIQPPPPPWSSSNWSRWGTVSTPAQPPSTNHRRHNGEPPRSIQQVPPPHAHVPRKRKHEDIIMHSSPIDDTARSSASTSFQPPPKRRAGPPSGSVTPVSPPARSLPPVSPPPHANQSLSPSLRKLMADPTPDLPTTSPRAPYNIPPIRQNGNDSRSPTLPSVTSLMSGMPSQ</sequence>
<dbReference type="InterPro" id="IPR056824">
    <property type="entry name" value="PGAP1_TMD"/>
</dbReference>
<keyword evidence="13" id="KW-0813">Transport</keyword>
<evidence type="ECO:0000256" key="13">
    <source>
        <dbReference type="RuleBase" id="RU365011"/>
    </source>
</evidence>
<feature type="domain" description="ARID" evidence="16">
    <location>
        <begin position="1274"/>
        <end position="1365"/>
    </location>
</feature>
<keyword evidence="13" id="KW-0812">Transmembrane</keyword>
<evidence type="ECO:0000259" key="18">
    <source>
        <dbReference type="PROSITE" id="PS51184"/>
    </source>
</evidence>
<dbReference type="GO" id="GO:0000785">
    <property type="term" value="C:chromatin"/>
    <property type="evidence" value="ECO:0007669"/>
    <property type="project" value="TreeGrafter"/>
</dbReference>
<dbReference type="InterPro" id="IPR003347">
    <property type="entry name" value="JmjC_dom"/>
</dbReference>
<dbReference type="PANTHER" id="PTHR10694">
    <property type="entry name" value="LYSINE-SPECIFIC DEMETHYLASE"/>
    <property type="match status" value="1"/>
</dbReference>
<feature type="compositionally biased region" description="Pro residues" evidence="14">
    <location>
        <begin position="2788"/>
        <end position="2803"/>
    </location>
</feature>
<keyword evidence="10" id="KW-0539">Nucleus</keyword>
<feature type="region of interest" description="Disordered" evidence="14">
    <location>
        <begin position="879"/>
        <end position="904"/>
    </location>
</feature>
<evidence type="ECO:0000256" key="4">
    <source>
        <dbReference type="ARBA" id="ARBA00022723"/>
    </source>
</evidence>
<evidence type="ECO:0000256" key="1">
    <source>
        <dbReference type="ARBA" id="ARBA00001954"/>
    </source>
</evidence>
<dbReference type="Pfam" id="PF25140">
    <property type="entry name" value="PGAP1_TMD"/>
    <property type="match status" value="1"/>
</dbReference>
<dbReference type="GO" id="GO:0005634">
    <property type="term" value="C:nucleus"/>
    <property type="evidence" value="ECO:0007669"/>
    <property type="project" value="UniProtKB-SubCell"/>
</dbReference>
<dbReference type="InterPro" id="IPR013637">
    <property type="entry name" value="Lys_sp_deMease-like_dom"/>
</dbReference>
<dbReference type="Gene3D" id="3.30.40.10">
    <property type="entry name" value="Zinc/RING finger domain, C3HC4 (zinc finger)"/>
    <property type="match status" value="2"/>
</dbReference>
<dbReference type="CDD" id="cd15536">
    <property type="entry name" value="PHD_PHRF1"/>
    <property type="match status" value="1"/>
</dbReference>
<keyword evidence="6 12" id="KW-0863">Zinc-finger</keyword>
<feature type="compositionally biased region" description="Polar residues" evidence="14">
    <location>
        <begin position="1118"/>
        <end position="1127"/>
    </location>
</feature>
<dbReference type="InterPro" id="IPR003349">
    <property type="entry name" value="JmjN"/>
</dbReference>
<keyword evidence="9" id="KW-0408">Iron</keyword>
<comment type="similarity">
    <text evidence="3">Belongs to the JARID1 histone demethylase family.</text>
</comment>
<dbReference type="SUPFAM" id="SSF51197">
    <property type="entry name" value="Clavaminate synthase-like"/>
    <property type="match status" value="1"/>
</dbReference>
<dbReference type="InterPro" id="IPR019787">
    <property type="entry name" value="Znf_PHD-finger"/>
</dbReference>
<feature type="transmembrane region" description="Helical" evidence="13">
    <location>
        <begin position="739"/>
        <end position="762"/>
    </location>
</feature>
<keyword evidence="7" id="KW-0862">Zinc</keyword>
<feature type="region of interest" description="Disordered" evidence="14">
    <location>
        <begin position="1106"/>
        <end position="1139"/>
    </location>
</feature>
<comment type="subcellular location">
    <subcellularLocation>
        <location evidence="13">Endoplasmic reticulum membrane</location>
    </subcellularLocation>
    <subcellularLocation>
        <location evidence="2">Nucleus</location>
    </subcellularLocation>
</comment>
<comment type="catalytic activity">
    <reaction evidence="11">
        <text>N(6),N(6),N(6)-trimethyl-L-lysyl(4)-[histone H3] + 3 2-oxoglutarate + 3 O2 = L-lysyl(4)-[histone H3] + 3 formaldehyde + 3 succinate + 3 CO2</text>
        <dbReference type="Rhea" id="RHEA:60208"/>
        <dbReference type="Rhea" id="RHEA-COMP:15537"/>
        <dbReference type="Rhea" id="RHEA-COMP:15547"/>
        <dbReference type="ChEBI" id="CHEBI:15379"/>
        <dbReference type="ChEBI" id="CHEBI:16526"/>
        <dbReference type="ChEBI" id="CHEBI:16810"/>
        <dbReference type="ChEBI" id="CHEBI:16842"/>
        <dbReference type="ChEBI" id="CHEBI:29969"/>
        <dbReference type="ChEBI" id="CHEBI:30031"/>
        <dbReference type="ChEBI" id="CHEBI:61961"/>
        <dbReference type="EC" id="1.14.11.67"/>
    </reaction>
</comment>
<dbReference type="Proteomes" id="UP001213000">
    <property type="component" value="Unassembled WGS sequence"/>
</dbReference>
<comment type="cofactor">
    <cofactor evidence="1">
        <name>Fe(2+)</name>
        <dbReference type="ChEBI" id="CHEBI:29033"/>
    </cofactor>
</comment>
<dbReference type="InterPro" id="IPR011011">
    <property type="entry name" value="Znf_FYVE_PHD"/>
</dbReference>
<evidence type="ECO:0000256" key="2">
    <source>
        <dbReference type="ARBA" id="ARBA00004123"/>
    </source>
</evidence>
<dbReference type="SUPFAM" id="SSF46774">
    <property type="entry name" value="ARID-like"/>
    <property type="match status" value="1"/>
</dbReference>
<dbReference type="Pfam" id="PF01388">
    <property type="entry name" value="ARID"/>
    <property type="match status" value="1"/>
</dbReference>
<dbReference type="Gene3D" id="2.60.120.650">
    <property type="entry name" value="Cupin"/>
    <property type="match status" value="1"/>
</dbReference>
<protein>
    <recommendedName>
        <fullName evidence="13">GPI inositol-deacylase</fullName>
        <ecNumber evidence="13">3.1.-.-</ecNumber>
    </recommendedName>
</protein>
<dbReference type="InterPro" id="IPR004198">
    <property type="entry name" value="Znf_C5HC2"/>
</dbReference>
<dbReference type="GO" id="GO:0003677">
    <property type="term" value="F:DNA binding"/>
    <property type="evidence" value="ECO:0007669"/>
    <property type="project" value="InterPro"/>
</dbReference>
<evidence type="ECO:0000256" key="14">
    <source>
        <dbReference type="SAM" id="MobiDB-lite"/>
    </source>
</evidence>
<keyword evidence="13" id="KW-0653">Protein transport</keyword>
<dbReference type="Pfam" id="PF02928">
    <property type="entry name" value="zf-C5HC2"/>
    <property type="match status" value="1"/>
</dbReference>
<feature type="compositionally biased region" description="Polar residues" evidence="14">
    <location>
        <begin position="1369"/>
        <end position="1380"/>
    </location>
</feature>
<dbReference type="SMART" id="SM00545">
    <property type="entry name" value="JmjN"/>
    <property type="match status" value="1"/>
</dbReference>
<keyword evidence="4" id="KW-0479">Metal-binding</keyword>
<feature type="compositionally biased region" description="Low complexity" evidence="14">
    <location>
        <begin position="1049"/>
        <end position="1059"/>
    </location>
</feature>
<dbReference type="Pfam" id="PF00628">
    <property type="entry name" value="PHD"/>
    <property type="match status" value="1"/>
</dbReference>
<keyword evidence="13" id="KW-1133">Transmembrane helix</keyword>
<feature type="transmembrane region" description="Helical" evidence="13">
    <location>
        <begin position="646"/>
        <end position="665"/>
    </location>
</feature>
<evidence type="ECO:0000259" key="15">
    <source>
        <dbReference type="PROSITE" id="PS50016"/>
    </source>
</evidence>
<evidence type="ECO:0000256" key="10">
    <source>
        <dbReference type="ARBA" id="ARBA00023242"/>
    </source>
</evidence>
<dbReference type="PROSITE" id="PS51183">
    <property type="entry name" value="JMJN"/>
    <property type="match status" value="1"/>
</dbReference>
<dbReference type="InterPro" id="IPR001965">
    <property type="entry name" value="Znf_PHD"/>
</dbReference>
<dbReference type="Pfam" id="PF02375">
    <property type="entry name" value="JmjN"/>
    <property type="match status" value="1"/>
</dbReference>
<dbReference type="SMART" id="SM00501">
    <property type="entry name" value="BRIGHT"/>
    <property type="match status" value="1"/>
</dbReference>
<evidence type="ECO:0000256" key="8">
    <source>
        <dbReference type="ARBA" id="ARBA00023002"/>
    </source>
</evidence>
<feature type="transmembrane region" description="Helical" evidence="13">
    <location>
        <begin position="774"/>
        <end position="794"/>
    </location>
</feature>
<feature type="region of interest" description="Disordered" evidence="14">
    <location>
        <begin position="1369"/>
        <end position="1431"/>
    </location>
</feature>
<dbReference type="Pfam" id="PF02373">
    <property type="entry name" value="JmjC"/>
    <property type="match status" value="1"/>
</dbReference>
<feature type="compositionally biased region" description="Polar residues" evidence="14">
    <location>
        <begin position="2645"/>
        <end position="2676"/>
    </location>
</feature>
<feature type="compositionally biased region" description="Polar residues" evidence="14">
    <location>
        <begin position="2708"/>
        <end position="2719"/>
    </location>
</feature>
<feature type="region of interest" description="Disordered" evidence="14">
    <location>
        <begin position="1974"/>
        <end position="2000"/>
    </location>
</feature>
<dbReference type="GO" id="GO:0006355">
    <property type="term" value="P:regulation of DNA-templated transcription"/>
    <property type="evidence" value="ECO:0007669"/>
    <property type="project" value="TreeGrafter"/>
</dbReference>
<keyword evidence="13" id="KW-0378">Hydrolase</keyword>
<dbReference type="EMBL" id="JANIEX010000094">
    <property type="protein sequence ID" value="KAJ3573694.1"/>
    <property type="molecule type" value="Genomic_DNA"/>
</dbReference>
<dbReference type="FunFam" id="1.10.150.60:FF:000016">
    <property type="entry name" value="Putative Lysine-specific demethylase 5B"/>
    <property type="match status" value="1"/>
</dbReference>
<dbReference type="InterPro" id="IPR012908">
    <property type="entry name" value="PGAP1-ab_dom-like"/>
</dbReference>
<dbReference type="Pfam" id="PF08429">
    <property type="entry name" value="PLU-1"/>
    <property type="match status" value="1"/>
</dbReference>
<evidence type="ECO:0000256" key="6">
    <source>
        <dbReference type="ARBA" id="ARBA00022771"/>
    </source>
</evidence>
<keyword evidence="8" id="KW-0560">Oxidoreductase</keyword>
<feature type="domain" description="JmjC" evidence="18">
    <location>
        <begin position="1609"/>
        <end position="1775"/>
    </location>
</feature>
<evidence type="ECO:0000259" key="17">
    <source>
        <dbReference type="PROSITE" id="PS51183"/>
    </source>
</evidence>
<comment type="similarity">
    <text evidence="13">Belongs to the GPI inositol-deacylase family.</text>
</comment>
<feature type="domain" description="PHD-type" evidence="15">
    <location>
        <begin position="1456"/>
        <end position="1506"/>
    </location>
</feature>
<dbReference type="SMART" id="SM00558">
    <property type="entry name" value="JmjC"/>
    <property type="match status" value="1"/>
</dbReference>
<proteinExistence type="inferred from homology"/>
<feature type="transmembrane region" description="Helical" evidence="13">
    <location>
        <begin position="607"/>
        <end position="634"/>
    </location>
</feature>
<dbReference type="Gene3D" id="3.40.50.1820">
    <property type="entry name" value="alpha/beta hydrolase"/>
    <property type="match status" value="1"/>
</dbReference>
<dbReference type="SUPFAM" id="SSF53474">
    <property type="entry name" value="alpha/beta-Hydrolases"/>
    <property type="match status" value="1"/>
</dbReference>
<dbReference type="SMART" id="SM00249">
    <property type="entry name" value="PHD"/>
    <property type="match status" value="3"/>
</dbReference>
<evidence type="ECO:0000256" key="7">
    <source>
        <dbReference type="ARBA" id="ARBA00022833"/>
    </source>
</evidence>
<dbReference type="Gene3D" id="1.10.150.60">
    <property type="entry name" value="ARID DNA-binding domain"/>
    <property type="match status" value="1"/>
</dbReference>
<reference evidence="19" key="1">
    <citation type="submission" date="2022-07" db="EMBL/GenBank/DDBJ databases">
        <title>Genome Sequence of Leucocoprinus birnbaumii.</title>
        <authorList>
            <person name="Buettner E."/>
        </authorList>
    </citation>
    <scope>NUCLEOTIDE SEQUENCE</scope>
    <source>
        <strain evidence="19">VT141</strain>
    </source>
</reference>
<feature type="compositionally biased region" description="Polar residues" evidence="14">
    <location>
        <begin position="2839"/>
        <end position="2862"/>
    </location>
</feature>
<dbReference type="Pfam" id="PF07819">
    <property type="entry name" value="PGAP1"/>
    <property type="match status" value="1"/>
</dbReference>
<dbReference type="InterPro" id="IPR001606">
    <property type="entry name" value="ARID_dom"/>
</dbReference>
<keyword evidence="13" id="KW-0472">Membrane</keyword>
<organism evidence="19 20">
    <name type="scientific">Leucocoprinus birnbaumii</name>
    <dbReference type="NCBI Taxonomy" id="56174"/>
    <lineage>
        <taxon>Eukaryota</taxon>
        <taxon>Fungi</taxon>
        <taxon>Dikarya</taxon>
        <taxon>Basidiomycota</taxon>
        <taxon>Agaricomycotina</taxon>
        <taxon>Agaricomycetes</taxon>
        <taxon>Agaricomycetidae</taxon>
        <taxon>Agaricales</taxon>
        <taxon>Agaricineae</taxon>
        <taxon>Agaricaceae</taxon>
        <taxon>Leucocoprinus</taxon>
    </lineage>
</organism>
<evidence type="ECO:0000256" key="12">
    <source>
        <dbReference type="PROSITE-ProRule" id="PRU00146"/>
    </source>
</evidence>
<evidence type="ECO:0000313" key="19">
    <source>
        <dbReference type="EMBL" id="KAJ3573694.1"/>
    </source>
</evidence>
<comment type="caution">
    <text evidence="19">The sequence shown here is derived from an EMBL/GenBank/DDBJ whole genome shotgun (WGS) entry which is preliminary data.</text>
</comment>
<keyword evidence="13" id="KW-0256">Endoplasmic reticulum</keyword>
<keyword evidence="5" id="KW-0677">Repeat</keyword>
<evidence type="ECO:0000256" key="11">
    <source>
        <dbReference type="ARBA" id="ARBA00048734"/>
    </source>
</evidence>
<evidence type="ECO:0000256" key="3">
    <source>
        <dbReference type="ARBA" id="ARBA00006801"/>
    </source>
</evidence>
<evidence type="ECO:0000313" key="20">
    <source>
        <dbReference type="Proteomes" id="UP001213000"/>
    </source>
</evidence>
<dbReference type="SMART" id="SM01014">
    <property type="entry name" value="ARID"/>
    <property type="match status" value="1"/>
</dbReference>
<feature type="region of interest" description="Disordered" evidence="14">
    <location>
        <begin position="1180"/>
        <end position="1207"/>
    </location>
</feature>
<feature type="region of interest" description="Disordered" evidence="14">
    <location>
        <begin position="1047"/>
        <end position="1086"/>
    </location>
</feature>
<keyword evidence="20" id="KW-1185">Reference proteome</keyword>
<dbReference type="InterPro" id="IPR048615">
    <property type="entry name" value="KDM5_C-hel"/>
</dbReference>
<accession>A0AAD5VZ64</accession>
<dbReference type="CDD" id="cd15489">
    <property type="entry name" value="PHD_SF"/>
    <property type="match status" value="1"/>
</dbReference>
<feature type="compositionally biased region" description="Low complexity" evidence="14">
    <location>
        <begin position="879"/>
        <end position="892"/>
    </location>
</feature>
<dbReference type="GO" id="GO:0016788">
    <property type="term" value="F:hydrolase activity, acting on ester bonds"/>
    <property type="evidence" value="ECO:0007669"/>
    <property type="project" value="InterPro"/>
</dbReference>
<gene>
    <name evidence="19" type="ORF">NP233_g2266</name>
</gene>
<dbReference type="Pfam" id="PF21323">
    <property type="entry name" value="KDM5_C-hel"/>
    <property type="match status" value="1"/>
</dbReference>
<feature type="region of interest" description="Disordered" evidence="14">
    <location>
        <begin position="2645"/>
        <end position="2862"/>
    </location>
</feature>
<dbReference type="GO" id="GO:0005789">
    <property type="term" value="C:endoplasmic reticulum membrane"/>
    <property type="evidence" value="ECO:0007669"/>
    <property type="project" value="UniProtKB-SubCell"/>
</dbReference>
<evidence type="ECO:0000256" key="5">
    <source>
        <dbReference type="ARBA" id="ARBA00022737"/>
    </source>
</evidence>
<dbReference type="CDD" id="cd16100">
    <property type="entry name" value="ARID"/>
    <property type="match status" value="1"/>
</dbReference>
<feature type="compositionally biased region" description="Low complexity" evidence="14">
    <location>
        <begin position="1381"/>
        <end position="1395"/>
    </location>
</feature>
<dbReference type="EC" id="3.1.-.-" evidence="13"/>
<dbReference type="PROSITE" id="PS51184">
    <property type="entry name" value="JMJC"/>
    <property type="match status" value="1"/>
</dbReference>